<gene>
    <name evidence="1" type="ORF">OHV25_34145</name>
</gene>
<sequence>MTARTTWLTHVSRSPRRRVVSASIGFTALAVLAGSAIVAARPDTPAAVAGQGAVSLLPVSPSVREGPGLAALSTASDSHGRLIAVPSGAPGTPRTVSRLKCARFHAAVGTGLCLRLDGVRHP</sequence>
<organism evidence="1">
    <name type="scientific">Streptomyces sp. NBC_00060</name>
    <dbReference type="NCBI Taxonomy" id="2975636"/>
    <lineage>
        <taxon>Bacteria</taxon>
        <taxon>Bacillati</taxon>
        <taxon>Actinomycetota</taxon>
        <taxon>Actinomycetes</taxon>
        <taxon>Kitasatosporales</taxon>
        <taxon>Streptomycetaceae</taxon>
        <taxon>Streptomyces</taxon>
    </lineage>
</organism>
<name>A0AAU2H834_9ACTN</name>
<dbReference type="EMBL" id="CP108253">
    <property type="protein sequence ID" value="WTU44266.1"/>
    <property type="molecule type" value="Genomic_DNA"/>
</dbReference>
<accession>A0AAU2H834</accession>
<dbReference type="AlphaFoldDB" id="A0AAU2H834"/>
<protein>
    <submittedName>
        <fullName evidence="1">Uncharacterized protein</fullName>
    </submittedName>
</protein>
<reference evidence="1" key="1">
    <citation type="submission" date="2022-10" db="EMBL/GenBank/DDBJ databases">
        <title>The complete genomes of actinobacterial strains from the NBC collection.</title>
        <authorList>
            <person name="Joergensen T.S."/>
            <person name="Alvarez Arevalo M."/>
            <person name="Sterndorff E.B."/>
            <person name="Faurdal D."/>
            <person name="Vuksanovic O."/>
            <person name="Mourched A.-S."/>
            <person name="Charusanti P."/>
            <person name="Shaw S."/>
            <person name="Blin K."/>
            <person name="Weber T."/>
        </authorList>
    </citation>
    <scope>NUCLEOTIDE SEQUENCE</scope>
    <source>
        <strain evidence="1">NBC_00060</strain>
    </source>
</reference>
<evidence type="ECO:0000313" key="1">
    <source>
        <dbReference type="EMBL" id="WTU44266.1"/>
    </source>
</evidence>
<proteinExistence type="predicted"/>